<protein>
    <recommendedName>
        <fullName evidence="3">Urease accessory protein UreD</fullName>
    </recommendedName>
</protein>
<gene>
    <name evidence="1" type="ORF">V4F39_18600</name>
</gene>
<keyword evidence="2" id="KW-1185">Reference proteome</keyword>
<evidence type="ECO:0000313" key="1">
    <source>
        <dbReference type="EMBL" id="MEF7615932.1"/>
    </source>
</evidence>
<name>A0AAW9QKN0_9BURK</name>
<reference evidence="1 2" key="1">
    <citation type="submission" date="2024-02" db="EMBL/GenBank/DDBJ databases">
        <title>Genome sequence of Aquincola sp. MAHUQ-54.</title>
        <authorList>
            <person name="Huq M.A."/>
        </authorList>
    </citation>
    <scope>NUCLEOTIDE SEQUENCE [LARGE SCALE GENOMIC DNA]</scope>
    <source>
        <strain evidence="1 2">MAHUQ-54</strain>
    </source>
</reference>
<proteinExistence type="predicted"/>
<dbReference type="AlphaFoldDB" id="A0AAW9QKN0"/>
<dbReference type="EMBL" id="JAZIBG010000036">
    <property type="protein sequence ID" value="MEF7615932.1"/>
    <property type="molecule type" value="Genomic_DNA"/>
</dbReference>
<accession>A0AAW9QKN0</accession>
<sequence>MSADAAAPLPLALPGLDYGSILRLRREVIIDAAGIRADCGLASDAPLLAAASWSSPGTMLRRRLTSTPVSEEDGVCIVELTGAIAGTDISTSLHIDTAVLAASRPASPAPLSPRHAGAVLLQERQTIQLDTPHSLFPIEVTDFSRGFWANPEAGWRLSWNVCALDQPFLGSVRLFVNAAHPRVVHAVSGEAPSAEASAIRSAIYFDTARALVLGALANEDFVERDGDYAEGSCGRIIYAMIQMLFPGDGAAGLAAAAGQRPDYFNTDLQARLRLFWS</sequence>
<evidence type="ECO:0008006" key="3">
    <source>
        <dbReference type="Google" id="ProtNLM"/>
    </source>
</evidence>
<comment type="caution">
    <text evidence="1">The sequence shown here is derived from an EMBL/GenBank/DDBJ whole genome shotgun (WGS) entry which is preliminary data.</text>
</comment>
<dbReference type="Proteomes" id="UP001336250">
    <property type="component" value="Unassembled WGS sequence"/>
</dbReference>
<evidence type="ECO:0000313" key="2">
    <source>
        <dbReference type="Proteomes" id="UP001336250"/>
    </source>
</evidence>
<dbReference type="RefSeq" id="WP_332291285.1">
    <property type="nucleotide sequence ID" value="NZ_JAZIBG010000036.1"/>
</dbReference>
<organism evidence="1 2">
    <name type="scientific">Aquincola agrisoli</name>
    <dbReference type="NCBI Taxonomy" id="3119538"/>
    <lineage>
        <taxon>Bacteria</taxon>
        <taxon>Pseudomonadati</taxon>
        <taxon>Pseudomonadota</taxon>
        <taxon>Betaproteobacteria</taxon>
        <taxon>Burkholderiales</taxon>
        <taxon>Sphaerotilaceae</taxon>
        <taxon>Aquincola</taxon>
    </lineage>
</organism>